<feature type="domain" description="TRNA-binding" evidence="20">
    <location>
        <begin position="39"/>
        <end position="154"/>
    </location>
</feature>
<dbReference type="SMART" id="SM00874">
    <property type="entry name" value="B5"/>
    <property type="match status" value="1"/>
</dbReference>
<evidence type="ECO:0000256" key="12">
    <source>
        <dbReference type="ARBA" id="ARBA00022840"/>
    </source>
</evidence>
<keyword evidence="15" id="KW-0648">Protein biosynthesis</keyword>
<gene>
    <name evidence="22" type="ORF">IAB06_07630</name>
</gene>
<dbReference type="CDD" id="cd02796">
    <property type="entry name" value="tRNA_bind_bactPheRS"/>
    <property type="match status" value="1"/>
</dbReference>
<dbReference type="SMART" id="SM00873">
    <property type="entry name" value="B3_4"/>
    <property type="match status" value="1"/>
</dbReference>
<dbReference type="InterPro" id="IPR005147">
    <property type="entry name" value="tRNA_synthase_B5-dom"/>
</dbReference>
<dbReference type="HAMAP" id="MF_00283">
    <property type="entry name" value="Phe_tRNA_synth_beta1"/>
    <property type="match status" value="1"/>
</dbReference>
<evidence type="ECO:0000256" key="4">
    <source>
        <dbReference type="ARBA" id="ARBA00011209"/>
    </source>
</evidence>
<evidence type="ECO:0000256" key="2">
    <source>
        <dbReference type="ARBA" id="ARBA00004496"/>
    </source>
</evidence>
<dbReference type="Pfam" id="PF17759">
    <property type="entry name" value="tRNA_synthFbeta"/>
    <property type="match status" value="1"/>
</dbReference>
<protein>
    <recommendedName>
        <fullName evidence="6">Phenylalanine--tRNA ligase beta subunit</fullName>
        <ecNumber evidence="5">6.1.1.20</ecNumber>
    </recommendedName>
    <alternativeName>
        <fullName evidence="17">Phenylalanyl-tRNA synthetase beta subunit</fullName>
    </alternativeName>
</protein>
<evidence type="ECO:0000313" key="22">
    <source>
        <dbReference type="EMBL" id="HIU64885.1"/>
    </source>
</evidence>
<dbReference type="Gene3D" id="3.30.56.10">
    <property type="match status" value="2"/>
</dbReference>
<dbReference type="InterPro" id="IPR012340">
    <property type="entry name" value="NA-bd_OB-fold"/>
</dbReference>
<evidence type="ECO:0000256" key="16">
    <source>
        <dbReference type="ARBA" id="ARBA00023146"/>
    </source>
</evidence>
<keyword evidence="8 19" id="KW-0820">tRNA-binding</keyword>
<dbReference type="NCBIfam" id="NF045760">
    <property type="entry name" value="YtpR"/>
    <property type="match status" value="1"/>
</dbReference>
<evidence type="ECO:0000256" key="9">
    <source>
        <dbReference type="ARBA" id="ARBA00022598"/>
    </source>
</evidence>
<comment type="catalytic activity">
    <reaction evidence="18">
        <text>tRNA(Phe) + L-phenylalanine + ATP = L-phenylalanyl-tRNA(Phe) + AMP + diphosphate + H(+)</text>
        <dbReference type="Rhea" id="RHEA:19413"/>
        <dbReference type="Rhea" id="RHEA-COMP:9668"/>
        <dbReference type="Rhea" id="RHEA-COMP:9699"/>
        <dbReference type="ChEBI" id="CHEBI:15378"/>
        <dbReference type="ChEBI" id="CHEBI:30616"/>
        <dbReference type="ChEBI" id="CHEBI:33019"/>
        <dbReference type="ChEBI" id="CHEBI:58095"/>
        <dbReference type="ChEBI" id="CHEBI:78442"/>
        <dbReference type="ChEBI" id="CHEBI:78531"/>
        <dbReference type="ChEBI" id="CHEBI:456215"/>
        <dbReference type="EC" id="6.1.1.20"/>
    </reaction>
</comment>
<dbReference type="GO" id="GO:0005524">
    <property type="term" value="F:ATP binding"/>
    <property type="evidence" value="ECO:0007669"/>
    <property type="project" value="UniProtKB-KW"/>
</dbReference>
<dbReference type="InterPro" id="IPR041616">
    <property type="entry name" value="PheRS_beta_core"/>
</dbReference>
<dbReference type="GO" id="GO:0140096">
    <property type="term" value="F:catalytic activity, acting on a protein"/>
    <property type="evidence" value="ECO:0007669"/>
    <property type="project" value="UniProtKB-ARBA"/>
</dbReference>
<dbReference type="AlphaFoldDB" id="A0A9D1MQQ4"/>
<dbReference type="GO" id="GO:0016740">
    <property type="term" value="F:transferase activity"/>
    <property type="evidence" value="ECO:0007669"/>
    <property type="project" value="UniProtKB-ARBA"/>
</dbReference>
<organism evidence="22 23">
    <name type="scientific">Candidatus Avacidaminococcus intestinavium</name>
    <dbReference type="NCBI Taxonomy" id="2840684"/>
    <lineage>
        <taxon>Bacteria</taxon>
        <taxon>Bacillati</taxon>
        <taxon>Bacillota</taxon>
        <taxon>Negativicutes</taxon>
        <taxon>Acidaminococcales</taxon>
        <taxon>Acidaminococcaceae</taxon>
        <taxon>Acidaminococcaceae incertae sedis</taxon>
        <taxon>Candidatus Avacidaminococcus</taxon>
    </lineage>
</organism>
<dbReference type="Gene3D" id="3.50.40.10">
    <property type="entry name" value="Phenylalanyl-trna Synthetase, Chain B, domain 3"/>
    <property type="match status" value="1"/>
</dbReference>
<dbReference type="CDD" id="cd00769">
    <property type="entry name" value="PheRS_beta_core"/>
    <property type="match status" value="1"/>
</dbReference>
<evidence type="ECO:0000256" key="6">
    <source>
        <dbReference type="ARBA" id="ARBA00017032"/>
    </source>
</evidence>
<reference evidence="22" key="1">
    <citation type="submission" date="2020-10" db="EMBL/GenBank/DDBJ databases">
        <authorList>
            <person name="Gilroy R."/>
        </authorList>
    </citation>
    <scope>NUCLEOTIDE SEQUENCE</scope>
    <source>
        <strain evidence="22">CHK160-1198</strain>
    </source>
</reference>
<dbReference type="SUPFAM" id="SSF56037">
    <property type="entry name" value="PheT/TilS domain"/>
    <property type="match status" value="1"/>
</dbReference>
<evidence type="ECO:0000256" key="11">
    <source>
        <dbReference type="ARBA" id="ARBA00022741"/>
    </source>
</evidence>
<dbReference type="InterPro" id="IPR045864">
    <property type="entry name" value="aa-tRNA-synth_II/BPL/LPL"/>
</dbReference>
<dbReference type="GO" id="GO:0000287">
    <property type="term" value="F:magnesium ion binding"/>
    <property type="evidence" value="ECO:0007669"/>
    <property type="project" value="InterPro"/>
</dbReference>
<accession>A0A9D1MQQ4</accession>
<feature type="domain" description="B5" evidence="21">
    <location>
        <begin position="409"/>
        <end position="484"/>
    </location>
</feature>
<dbReference type="InterPro" id="IPR020825">
    <property type="entry name" value="Phe-tRNA_synthase-like_B3/B4"/>
</dbReference>
<dbReference type="Gene3D" id="3.30.930.10">
    <property type="entry name" value="Bira Bifunctional Protein, Domain 2"/>
    <property type="match status" value="1"/>
</dbReference>
<dbReference type="Pfam" id="PF03484">
    <property type="entry name" value="B5"/>
    <property type="match status" value="1"/>
</dbReference>
<dbReference type="GO" id="GO:0004826">
    <property type="term" value="F:phenylalanine-tRNA ligase activity"/>
    <property type="evidence" value="ECO:0007669"/>
    <property type="project" value="UniProtKB-EC"/>
</dbReference>
<feature type="non-terminal residue" evidence="22">
    <location>
        <position position="669"/>
    </location>
</feature>
<keyword evidence="16" id="KW-0030">Aminoacyl-tRNA synthetase</keyword>
<proteinExistence type="inferred from homology"/>
<dbReference type="GO" id="GO:0006432">
    <property type="term" value="P:phenylalanyl-tRNA aminoacylation"/>
    <property type="evidence" value="ECO:0007669"/>
    <property type="project" value="InterPro"/>
</dbReference>
<dbReference type="Pfam" id="PF01588">
    <property type="entry name" value="tRNA_bind"/>
    <property type="match status" value="1"/>
</dbReference>
<evidence type="ECO:0000256" key="8">
    <source>
        <dbReference type="ARBA" id="ARBA00022555"/>
    </source>
</evidence>
<dbReference type="FunFam" id="2.40.50.140:FF:000045">
    <property type="entry name" value="Phenylalanine--tRNA ligase beta subunit"/>
    <property type="match status" value="1"/>
</dbReference>
<dbReference type="FunFam" id="3.50.40.10:FF:000001">
    <property type="entry name" value="Phenylalanine--tRNA ligase beta subunit"/>
    <property type="match status" value="1"/>
</dbReference>
<dbReference type="EMBL" id="DVNI01000131">
    <property type="protein sequence ID" value="HIU64885.1"/>
    <property type="molecule type" value="Genomic_DNA"/>
</dbReference>
<evidence type="ECO:0000256" key="13">
    <source>
        <dbReference type="ARBA" id="ARBA00022842"/>
    </source>
</evidence>
<dbReference type="EC" id="6.1.1.20" evidence="5"/>
<keyword evidence="13" id="KW-0460">Magnesium</keyword>
<evidence type="ECO:0000256" key="1">
    <source>
        <dbReference type="ARBA" id="ARBA00001946"/>
    </source>
</evidence>
<dbReference type="InterPro" id="IPR045060">
    <property type="entry name" value="Phe-tRNA-ligase_IIc_bsu"/>
</dbReference>
<dbReference type="PROSITE" id="PS51483">
    <property type="entry name" value="B5"/>
    <property type="match status" value="1"/>
</dbReference>
<reference evidence="22" key="2">
    <citation type="journal article" date="2021" name="PeerJ">
        <title>Extensive microbial diversity within the chicken gut microbiome revealed by metagenomics and culture.</title>
        <authorList>
            <person name="Gilroy R."/>
            <person name="Ravi A."/>
            <person name="Getino M."/>
            <person name="Pursley I."/>
            <person name="Horton D.L."/>
            <person name="Alikhan N.F."/>
            <person name="Baker D."/>
            <person name="Gharbi K."/>
            <person name="Hall N."/>
            <person name="Watson M."/>
            <person name="Adriaenssens E.M."/>
            <person name="Foster-Nyarko E."/>
            <person name="Jarju S."/>
            <person name="Secka A."/>
            <person name="Antonio M."/>
            <person name="Oren A."/>
            <person name="Chaudhuri R.R."/>
            <person name="La Ragione R."/>
            <person name="Hildebrand F."/>
            <person name="Pallen M.J."/>
        </authorList>
    </citation>
    <scope>NUCLEOTIDE SEQUENCE</scope>
    <source>
        <strain evidence="22">CHK160-1198</strain>
    </source>
</reference>
<evidence type="ECO:0000256" key="7">
    <source>
        <dbReference type="ARBA" id="ARBA00022490"/>
    </source>
</evidence>
<sequence length="669" mass="73512">MLASLKWIKEYVSSADTPEVLADKLTRAGIPVEYITDLGAGIEKVVTGKVTAITHHPDADKLWVCSIDVGSEEVLQILTGAQNVKEGAIVPVAVVGSVLPGGMKLKKAKMRGLYSYGMLCSAAELGIDQKVLLPEEREGILLLPADTAIGKDIKEILGLDDLVFDFDLTANRGDCFNMLGLAREVAAINGVEVKMPSLIVHENGADDVKELISVKSIIPELCPRFAVRVLKNINIGPSPLWLQNRLRACGIRPINNVVDVTNFVMLELGQPMHAYDYDKVEGQTLIVRTATAGEKLTTLDGQVRSLKDTMIVIADAKKVVGVGGVMGGLETEVTTDTKNVILEAATFDGVSVRRTSRALGLRSEASGRFERGVDTARTWDALNRAAYLLELIASAQTVSGIVEDYPLAYKERTITICPEKIAQRIGIAITKEEMIELLDKLSFKVQEQDTNLMLTIPTWRPDVTCAADISEEIARLHGLDNIQSKMPKVGITKGAQHASDDVQDTIKDYLVATGLNEVINYTFINATAFDKIALTQDDERRNVIEIMNPITDEFKVMRTTLIPGILNTVSYNLARQSGRVAIFEVGRVYVPTELPLQNFPAEKNIMSIALTGKRNELSWNESREEFDFYDIKGLVTGLLDTLKIYDYSLQSANQPYLHPGKSCEIIYNN</sequence>
<dbReference type="GO" id="GO:0009328">
    <property type="term" value="C:phenylalanine-tRNA ligase complex"/>
    <property type="evidence" value="ECO:0007669"/>
    <property type="project" value="TreeGrafter"/>
</dbReference>
<keyword evidence="12" id="KW-0067">ATP-binding</keyword>
<name>A0A9D1MQQ4_9FIRM</name>
<dbReference type="InterPro" id="IPR002547">
    <property type="entry name" value="tRNA-bd_dom"/>
</dbReference>
<comment type="cofactor">
    <cofactor evidence="1">
        <name>Mg(2+)</name>
        <dbReference type="ChEBI" id="CHEBI:18420"/>
    </cofactor>
</comment>
<comment type="caution">
    <text evidence="22">The sequence shown here is derived from an EMBL/GenBank/DDBJ whole genome shotgun (WGS) entry which is preliminary data.</text>
</comment>
<evidence type="ECO:0000256" key="5">
    <source>
        <dbReference type="ARBA" id="ARBA00012814"/>
    </source>
</evidence>
<dbReference type="GO" id="GO:0000049">
    <property type="term" value="F:tRNA binding"/>
    <property type="evidence" value="ECO:0007669"/>
    <property type="project" value="UniProtKB-UniRule"/>
</dbReference>
<comment type="similarity">
    <text evidence="3">Belongs to the phenylalanyl-tRNA synthetase beta subunit family. Type 1 subfamily.</text>
</comment>
<evidence type="ECO:0000256" key="10">
    <source>
        <dbReference type="ARBA" id="ARBA00022723"/>
    </source>
</evidence>
<dbReference type="InterPro" id="IPR005146">
    <property type="entry name" value="B3/B4_tRNA-bd"/>
</dbReference>
<evidence type="ECO:0000256" key="14">
    <source>
        <dbReference type="ARBA" id="ARBA00022884"/>
    </source>
</evidence>
<evidence type="ECO:0000259" key="20">
    <source>
        <dbReference type="PROSITE" id="PS50886"/>
    </source>
</evidence>
<comment type="subcellular location">
    <subcellularLocation>
        <location evidence="2">Cytoplasm</location>
    </subcellularLocation>
</comment>
<keyword evidence="9 22" id="KW-0436">Ligase</keyword>
<dbReference type="Pfam" id="PF03483">
    <property type="entry name" value="B3_4"/>
    <property type="match status" value="1"/>
</dbReference>
<comment type="subunit">
    <text evidence="4">Tetramer of two alpha and two beta subunits.</text>
</comment>
<dbReference type="InterPro" id="IPR004532">
    <property type="entry name" value="Phe-tRNA-ligase_IIc_bsu_bact"/>
</dbReference>
<dbReference type="SUPFAM" id="SSF50249">
    <property type="entry name" value="Nucleic acid-binding proteins"/>
    <property type="match status" value="1"/>
</dbReference>
<dbReference type="PANTHER" id="PTHR10947:SF0">
    <property type="entry name" value="PHENYLALANINE--TRNA LIGASE BETA SUBUNIT"/>
    <property type="match status" value="1"/>
</dbReference>
<evidence type="ECO:0000256" key="15">
    <source>
        <dbReference type="ARBA" id="ARBA00022917"/>
    </source>
</evidence>
<dbReference type="PANTHER" id="PTHR10947">
    <property type="entry name" value="PHENYLALANYL-TRNA SYNTHETASE BETA CHAIN AND LEUCINE-RICH REPEAT-CONTAINING PROTEIN 47"/>
    <property type="match status" value="1"/>
</dbReference>
<dbReference type="Gene3D" id="2.40.50.140">
    <property type="entry name" value="Nucleic acid-binding proteins"/>
    <property type="match status" value="1"/>
</dbReference>
<evidence type="ECO:0000256" key="19">
    <source>
        <dbReference type="PROSITE-ProRule" id="PRU00209"/>
    </source>
</evidence>
<keyword evidence="11" id="KW-0547">Nucleotide-binding</keyword>
<dbReference type="InterPro" id="IPR009061">
    <property type="entry name" value="DNA-bd_dom_put_sf"/>
</dbReference>
<keyword evidence="14 19" id="KW-0694">RNA-binding</keyword>
<keyword evidence="7" id="KW-0963">Cytoplasm</keyword>
<dbReference type="PROSITE" id="PS50886">
    <property type="entry name" value="TRBD"/>
    <property type="match status" value="1"/>
</dbReference>
<evidence type="ECO:0000256" key="18">
    <source>
        <dbReference type="ARBA" id="ARBA00049255"/>
    </source>
</evidence>
<dbReference type="Proteomes" id="UP000824099">
    <property type="component" value="Unassembled WGS sequence"/>
</dbReference>
<evidence type="ECO:0000259" key="21">
    <source>
        <dbReference type="PROSITE" id="PS51483"/>
    </source>
</evidence>
<dbReference type="SUPFAM" id="SSF55681">
    <property type="entry name" value="Class II aaRS and biotin synthetases"/>
    <property type="match status" value="1"/>
</dbReference>
<dbReference type="NCBIfam" id="TIGR00472">
    <property type="entry name" value="pheT_bact"/>
    <property type="match status" value="1"/>
</dbReference>
<dbReference type="SUPFAM" id="SSF46955">
    <property type="entry name" value="Putative DNA-binding domain"/>
    <property type="match status" value="1"/>
</dbReference>
<evidence type="ECO:0000256" key="3">
    <source>
        <dbReference type="ARBA" id="ARBA00008653"/>
    </source>
</evidence>
<keyword evidence="10" id="KW-0479">Metal-binding</keyword>
<evidence type="ECO:0000313" key="23">
    <source>
        <dbReference type="Proteomes" id="UP000824099"/>
    </source>
</evidence>
<dbReference type="InterPro" id="IPR033714">
    <property type="entry name" value="tRNA_bind_bactPheRS"/>
</dbReference>
<evidence type="ECO:0000256" key="17">
    <source>
        <dbReference type="ARBA" id="ARBA00033189"/>
    </source>
</evidence>